<evidence type="ECO:0000256" key="1">
    <source>
        <dbReference type="SAM" id="Phobius"/>
    </source>
</evidence>
<reference evidence="2" key="1">
    <citation type="journal article" date="2014" name="Int. J. Syst. Evol. Microbiol.">
        <title>Complete genome sequence of Corynebacterium casei LMG S-19264T (=DSM 44701T), isolated from a smear-ripened cheese.</title>
        <authorList>
            <consortium name="US DOE Joint Genome Institute (JGI-PGF)"/>
            <person name="Walter F."/>
            <person name="Albersmeier A."/>
            <person name="Kalinowski J."/>
            <person name="Ruckert C."/>
        </authorList>
    </citation>
    <scope>NUCLEOTIDE SEQUENCE</scope>
    <source>
        <strain evidence="2">CGMCC 4.5737</strain>
    </source>
</reference>
<keyword evidence="3" id="KW-1185">Reference proteome</keyword>
<organism evidence="2 3">
    <name type="scientific">Longimycelium tulufanense</name>
    <dbReference type="NCBI Taxonomy" id="907463"/>
    <lineage>
        <taxon>Bacteria</taxon>
        <taxon>Bacillati</taxon>
        <taxon>Actinomycetota</taxon>
        <taxon>Actinomycetes</taxon>
        <taxon>Pseudonocardiales</taxon>
        <taxon>Pseudonocardiaceae</taxon>
        <taxon>Longimycelium</taxon>
    </lineage>
</organism>
<dbReference type="AlphaFoldDB" id="A0A8J3FUQ6"/>
<keyword evidence="1" id="KW-1133">Transmembrane helix</keyword>
<name>A0A8J3FUQ6_9PSEU</name>
<evidence type="ECO:0000313" key="3">
    <source>
        <dbReference type="Proteomes" id="UP000637578"/>
    </source>
</evidence>
<feature type="transmembrane region" description="Helical" evidence="1">
    <location>
        <begin position="12"/>
        <end position="31"/>
    </location>
</feature>
<keyword evidence="1" id="KW-0812">Transmembrane</keyword>
<comment type="caution">
    <text evidence="2">The sequence shown here is derived from an EMBL/GenBank/DDBJ whole genome shotgun (WGS) entry which is preliminary data.</text>
</comment>
<dbReference type="Proteomes" id="UP000637578">
    <property type="component" value="Unassembled WGS sequence"/>
</dbReference>
<keyword evidence="1" id="KW-0472">Membrane</keyword>
<dbReference type="RefSeq" id="WP_189053531.1">
    <property type="nucleotide sequence ID" value="NZ_BMMK01000002.1"/>
</dbReference>
<feature type="transmembrane region" description="Helical" evidence="1">
    <location>
        <begin position="65"/>
        <end position="82"/>
    </location>
</feature>
<dbReference type="EMBL" id="BMMK01000002">
    <property type="protein sequence ID" value="GGM37332.1"/>
    <property type="molecule type" value="Genomic_DNA"/>
</dbReference>
<evidence type="ECO:0000313" key="2">
    <source>
        <dbReference type="EMBL" id="GGM37332.1"/>
    </source>
</evidence>
<protein>
    <submittedName>
        <fullName evidence="2">Uncharacterized protein</fullName>
    </submittedName>
</protein>
<feature type="transmembrane region" description="Helical" evidence="1">
    <location>
        <begin position="37"/>
        <end position="58"/>
    </location>
</feature>
<accession>A0A8J3FUQ6</accession>
<proteinExistence type="predicted"/>
<reference evidence="2" key="2">
    <citation type="submission" date="2020-09" db="EMBL/GenBank/DDBJ databases">
        <authorList>
            <person name="Sun Q."/>
            <person name="Zhou Y."/>
        </authorList>
    </citation>
    <scope>NUCLEOTIDE SEQUENCE</scope>
    <source>
        <strain evidence="2">CGMCC 4.5737</strain>
    </source>
</reference>
<gene>
    <name evidence="2" type="ORF">GCM10012275_05530</name>
</gene>
<sequence length="119" mass="12387">MSQPLETRVAAALLAGAGVAFLLVGIARWAVEGGPDLLLPPVVLTVFGVGVAAGLLAGWWWARRVGLVLAVVGAVFHLLIVLGGAPWWARLVSGLLAASQVYVLVLLNMRGSRERAPDA</sequence>